<dbReference type="InterPro" id="IPR000182">
    <property type="entry name" value="GNAT_dom"/>
</dbReference>
<name>A0A2P8C6K9_9BACT</name>
<reference evidence="3 4" key="1">
    <citation type="submission" date="2018-03" db="EMBL/GenBank/DDBJ databases">
        <title>Genomic Encyclopedia of Archaeal and Bacterial Type Strains, Phase II (KMG-II): from individual species to whole genera.</title>
        <authorList>
            <person name="Goeker M."/>
        </authorList>
    </citation>
    <scope>NUCLEOTIDE SEQUENCE [LARGE SCALE GENOMIC DNA]</scope>
    <source>
        <strain evidence="3 4">DSM 27267</strain>
    </source>
</reference>
<dbReference type="SUPFAM" id="SSF55729">
    <property type="entry name" value="Acyl-CoA N-acyltransferases (Nat)"/>
    <property type="match status" value="1"/>
</dbReference>
<organism evidence="3 4">
    <name type="scientific">Prolixibacter denitrificans</name>
    <dbReference type="NCBI Taxonomy" id="1541063"/>
    <lineage>
        <taxon>Bacteria</taxon>
        <taxon>Pseudomonadati</taxon>
        <taxon>Bacteroidota</taxon>
        <taxon>Bacteroidia</taxon>
        <taxon>Marinilabiliales</taxon>
        <taxon>Prolixibacteraceae</taxon>
        <taxon>Prolixibacter</taxon>
    </lineage>
</organism>
<dbReference type="Proteomes" id="UP000396862">
    <property type="component" value="Unassembled WGS sequence"/>
</dbReference>
<evidence type="ECO:0000313" key="3">
    <source>
        <dbReference type="EMBL" id="PSK80584.1"/>
    </source>
</evidence>
<dbReference type="PROSITE" id="PS51186">
    <property type="entry name" value="GNAT"/>
    <property type="match status" value="1"/>
</dbReference>
<evidence type="ECO:0000313" key="4">
    <source>
        <dbReference type="Proteomes" id="UP000240621"/>
    </source>
</evidence>
<dbReference type="InterPro" id="IPR051531">
    <property type="entry name" value="N-acetyltransferase"/>
</dbReference>
<sequence length="168" mass="19371">MLRFKTARLNIRNVEESDFDALLRIYNRKKNMQYVSDGNYRWAKKELVAKYRKFNQHIKDGYGIFAVELKDTNQIIGEAGLFNSFDDLSVLELGYIIDSAFWQQGYGTEICQALIDYAFSTLKTEQLIARMYAANHASVLVSEKCGMKRVKNGFASDGQEFLEYAIKC</sequence>
<feature type="domain" description="N-acetyltransferase" evidence="1">
    <location>
        <begin position="9"/>
        <end position="168"/>
    </location>
</feature>
<gene>
    <name evidence="3" type="ORF">CLV93_11421</name>
    <name evidence="2" type="ORF">JCM18694_23680</name>
</gene>
<dbReference type="Pfam" id="PF13302">
    <property type="entry name" value="Acetyltransf_3"/>
    <property type="match status" value="1"/>
</dbReference>
<dbReference type="Gene3D" id="3.40.630.30">
    <property type="match status" value="1"/>
</dbReference>
<dbReference type="RefSeq" id="WP_106543698.1">
    <property type="nucleotide sequence ID" value="NZ_BLAU01000001.1"/>
</dbReference>
<dbReference type="AlphaFoldDB" id="A0A2P8C6K9"/>
<dbReference type="EMBL" id="BLAU01000001">
    <property type="protein sequence ID" value="GET22122.1"/>
    <property type="molecule type" value="Genomic_DNA"/>
</dbReference>
<keyword evidence="5" id="KW-1185">Reference proteome</keyword>
<evidence type="ECO:0000313" key="2">
    <source>
        <dbReference type="EMBL" id="GET22122.1"/>
    </source>
</evidence>
<accession>A0A2P8C6K9</accession>
<evidence type="ECO:0000313" key="5">
    <source>
        <dbReference type="Proteomes" id="UP000396862"/>
    </source>
</evidence>
<dbReference type="Proteomes" id="UP000240621">
    <property type="component" value="Unassembled WGS sequence"/>
</dbReference>
<dbReference type="EMBL" id="PYGC01000014">
    <property type="protein sequence ID" value="PSK80584.1"/>
    <property type="molecule type" value="Genomic_DNA"/>
</dbReference>
<dbReference type="PANTHER" id="PTHR43792">
    <property type="entry name" value="GNAT FAMILY, PUTATIVE (AFU_ORTHOLOGUE AFUA_3G00765)-RELATED-RELATED"/>
    <property type="match status" value="1"/>
</dbReference>
<dbReference type="GO" id="GO:0016747">
    <property type="term" value="F:acyltransferase activity, transferring groups other than amino-acyl groups"/>
    <property type="evidence" value="ECO:0007669"/>
    <property type="project" value="InterPro"/>
</dbReference>
<protein>
    <submittedName>
        <fullName evidence="3">RimJ/RimL family protein N-acetyltransferase</fullName>
    </submittedName>
</protein>
<proteinExistence type="predicted"/>
<comment type="caution">
    <text evidence="3">The sequence shown here is derived from an EMBL/GenBank/DDBJ whole genome shotgun (WGS) entry which is preliminary data.</text>
</comment>
<reference evidence="2 5" key="2">
    <citation type="submission" date="2019-10" db="EMBL/GenBank/DDBJ databases">
        <title>Prolixibacter strains distinguished by the presence of nitrate reductase genes were adept at nitrate-dependent anaerobic corrosion of metallic iron and carbon steel.</title>
        <authorList>
            <person name="Iino T."/>
            <person name="Shono N."/>
            <person name="Ito K."/>
            <person name="Nakamura R."/>
            <person name="Sueoka K."/>
            <person name="Harayama S."/>
            <person name="Ohkuma M."/>
        </authorList>
    </citation>
    <scope>NUCLEOTIDE SEQUENCE [LARGE SCALE GENOMIC DNA]</scope>
    <source>
        <strain evidence="2 5">MIC1-1</strain>
    </source>
</reference>
<evidence type="ECO:0000259" key="1">
    <source>
        <dbReference type="PROSITE" id="PS51186"/>
    </source>
</evidence>
<dbReference type="InterPro" id="IPR016181">
    <property type="entry name" value="Acyl_CoA_acyltransferase"/>
</dbReference>
<dbReference type="PANTHER" id="PTHR43792:SF1">
    <property type="entry name" value="N-ACETYLTRANSFERASE DOMAIN-CONTAINING PROTEIN"/>
    <property type="match status" value="1"/>
</dbReference>
<dbReference type="OrthoDB" id="9788916at2"/>
<keyword evidence="3" id="KW-0808">Transferase</keyword>